<dbReference type="InterPro" id="IPR000618">
    <property type="entry name" value="Insect_cuticle"/>
</dbReference>
<keyword evidence="4" id="KW-1185">Reference proteome</keyword>
<dbReference type="OrthoDB" id="6423756at2759"/>
<keyword evidence="1" id="KW-0193">Cuticle</keyword>
<dbReference type="Pfam" id="PF00379">
    <property type="entry name" value="Chitin_bind_4"/>
    <property type="match status" value="1"/>
</dbReference>
<protein>
    <recommendedName>
        <fullName evidence="5">Cuticle protein 16.8</fullName>
    </recommendedName>
</protein>
<dbReference type="PROSITE" id="PS51257">
    <property type="entry name" value="PROKAR_LIPOPROTEIN"/>
    <property type="match status" value="1"/>
</dbReference>
<dbReference type="PANTHER" id="PTHR10380:SF235">
    <property type="entry name" value="CUTICULAR PROTEIN 73D, ISOFORM B"/>
    <property type="match status" value="1"/>
</dbReference>
<dbReference type="PROSITE" id="PS51155">
    <property type="entry name" value="CHIT_BIND_RR_2"/>
    <property type="match status" value="1"/>
</dbReference>
<name>A0A4Y2K7Z2_ARAVE</name>
<keyword evidence="2" id="KW-0732">Signal</keyword>
<gene>
    <name evidence="3" type="ORF">AVEN_100973_1</name>
</gene>
<evidence type="ECO:0000256" key="1">
    <source>
        <dbReference type="PROSITE-ProRule" id="PRU00497"/>
    </source>
</evidence>
<accession>A0A4Y2K7Z2</accession>
<dbReference type="PANTHER" id="PTHR10380">
    <property type="entry name" value="CUTICLE PROTEIN"/>
    <property type="match status" value="1"/>
</dbReference>
<dbReference type="EMBL" id="BGPR01004320">
    <property type="protein sequence ID" value="GBM98397.1"/>
    <property type="molecule type" value="Genomic_DNA"/>
</dbReference>
<evidence type="ECO:0008006" key="5">
    <source>
        <dbReference type="Google" id="ProtNLM"/>
    </source>
</evidence>
<evidence type="ECO:0000313" key="4">
    <source>
        <dbReference type="Proteomes" id="UP000499080"/>
    </source>
</evidence>
<evidence type="ECO:0000313" key="3">
    <source>
        <dbReference type="EMBL" id="GBM98397.1"/>
    </source>
</evidence>
<dbReference type="InterPro" id="IPR050468">
    <property type="entry name" value="Cuticle_Struct_Prot"/>
</dbReference>
<feature type="signal peptide" evidence="2">
    <location>
        <begin position="1"/>
        <end position="19"/>
    </location>
</feature>
<dbReference type="Proteomes" id="UP000499080">
    <property type="component" value="Unassembled WGS sequence"/>
</dbReference>
<comment type="caution">
    <text evidence="3">The sequence shown here is derived from an EMBL/GenBank/DDBJ whole genome shotgun (WGS) entry which is preliminary data.</text>
</comment>
<sequence length="146" mass="15069">MDMFKVFCGVITLVGCVSAFGGFHGGYPGEVEVGPPKPYSFGYDVKDEKGSSHFHKETGDGKSVSGSYGYTDHKGLHRVVDYVANAGGFQANVKTNEPGTDGKESPANVNMLANPVSVGMQGGGGGFGGFQGGFGAGGAKAIMYQW</sequence>
<dbReference type="AlphaFoldDB" id="A0A4Y2K7Z2"/>
<organism evidence="3 4">
    <name type="scientific">Araneus ventricosus</name>
    <name type="common">Orbweaver spider</name>
    <name type="synonym">Epeira ventricosa</name>
    <dbReference type="NCBI Taxonomy" id="182803"/>
    <lineage>
        <taxon>Eukaryota</taxon>
        <taxon>Metazoa</taxon>
        <taxon>Ecdysozoa</taxon>
        <taxon>Arthropoda</taxon>
        <taxon>Chelicerata</taxon>
        <taxon>Arachnida</taxon>
        <taxon>Araneae</taxon>
        <taxon>Araneomorphae</taxon>
        <taxon>Entelegynae</taxon>
        <taxon>Araneoidea</taxon>
        <taxon>Araneidae</taxon>
        <taxon>Araneus</taxon>
    </lineage>
</organism>
<feature type="chain" id="PRO_5021211473" description="Cuticle protein 16.8" evidence="2">
    <location>
        <begin position="20"/>
        <end position="146"/>
    </location>
</feature>
<dbReference type="GO" id="GO:0062129">
    <property type="term" value="C:chitin-based extracellular matrix"/>
    <property type="evidence" value="ECO:0007669"/>
    <property type="project" value="TreeGrafter"/>
</dbReference>
<reference evidence="3 4" key="1">
    <citation type="journal article" date="2019" name="Sci. Rep.">
        <title>Orb-weaving spider Araneus ventricosus genome elucidates the spidroin gene catalogue.</title>
        <authorList>
            <person name="Kono N."/>
            <person name="Nakamura H."/>
            <person name="Ohtoshi R."/>
            <person name="Moran D.A.P."/>
            <person name="Shinohara A."/>
            <person name="Yoshida Y."/>
            <person name="Fujiwara M."/>
            <person name="Mori M."/>
            <person name="Tomita M."/>
            <person name="Arakawa K."/>
        </authorList>
    </citation>
    <scope>NUCLEOTIDE SEQUENCE [LARGE SCALE GENOMIC DNA]</scope>
</reference>
<evidence type="ECO:0000256" key="2">
    <source>
        <dbReference type="SAM" id="SignalP"/>
    </source>
</evidence>
<proteinExistence type="predicted"/>
<dbReference type="GO" id="GO:0008010">
    <property type="term" value="F:structural constituent of chitin-based larval cuticle"/>
    <property type="evidence" value="ECO:0007669"/>
    <property type="project" value="TreeGrafter"/>
</dbReference>